<dbReference type="CDD" id="cd04301">
    <property type="entry name" value="NAT_SF"/>
    <property type="match status" value="1"/>
</dbReference>
<dbReference type="EC" id="2.3.-.-" evidence="2"/>
<protein>
    <submittedName>
        <fullName evidence="2">GNAT family N-acetyltransferase</fullName>
        <ecNumber evidence="2">2.3.-.-</ecNumber>
    </submittedName>
</protein>
<dbReference type="PANTHER" id="PTHR43233">
    <property type="entry name" value="FAMILY N-ACETYLTRANSFERASE, PUTATIVE (AFU_ORTHOLOGUE AFUA_6G03350)-RELATED"/>
    <property type="match status" value="1"/>
</dbReference>
<reference evidence="3" key="1">
    <citation type="journal article" date="2019" name="Int. J. Syst. Evol. Microbiol.">
        <title>The Global Catalogue of Microorganisms (GCM) 10K type strain sequencing project: providing services to taxonomists for standard genome sequencing and annotation.</title>
        <authorList>
            <consortium name="The Broad Institute Genomics Platform"/>
            <consortium name="The Broad Institute Genome Sequencing Center for Infectious Disease"/>
            <person name="Wu L."/>
            <person name="Ma J."/>
        </authorList>
    </citation>
    <scope>NUCLEOTIDE SEQUENCE [LARGE SCALE GENOMIC DNA]</scope>
    <source>
        <strain evidence="3">JCM 31037</strain>
    </source>
</reference>
<evidence type="ECO:0000313" key="3">
    <source>
        <dbReference type="Proteomes" id="UP001597260"/>
    </source>
</evidence>
<dbReference type="RefSeq" id="WP_377577019.1">
    <property type="nucleotide sequence ID" value="NZ_JBHTMP010000069.1"/>
</dbReference>
<dbReference type="PROSITE" id="PS51186">
    <property type="entry name" value="GNAT"/>
    <property type="match status" value="1"/>
</dbReference>
<keyword evidence="2" id="KW-0808">Transferase</keyword>
<gene>
    <name evidence="2" type="ORF">ACFQ4H_29160</name>
</gene>
<dbReference type="InterPro" id="IPR000182">
    <property type="entry name" value="GNAT_dom"/>
</dbReference>
<dbReference type="EMBL" id="JBHTMP010000069">
    <property type="protein sequence ID" value="MFD1325163.1"/>
    <property type="molecule type" value="Genomic_DNA"/>
</dbReference>
<feature type="domain" description="N-acetyltransferase" evidence="1">
    <location>
        <begin position="10"/>
        <end position="144"/>
    </location>
</feature>
<name>A0ABW3YR84_9ACTN</name>
<dbReference type="InterPro" id="IPR016181">
    <property type="entry name" value="Acyl_CoA_acyltransferase"/>
</dbReference>
<proteinExistence type="predicted"/>
<dbReference type="PANTHER" id="PTHR43233:SF1">
    <property type="entry name" value="FAMILY N-ACETYLTRANSFERASE, PUTATIVE (AFU_ORTHOLOGUE AFUA_6G03350)-RELATED"/>
    <property type="match status" value="1"/>
</dbReference>
<evidence type="ECO:0000259" key="1">
    <source>
        <dbReference type="PROSITE" id="PS51186"/>
    </source>
</evidence>
<organism evidence="2 3">
    <name type="scientific">Micromonospora sonneratiae</name>
    <dbReference type="NCBI Taxonomy" id="1184706"/>
    <lineage>
        <taxon>Bacteria</taxon>
        <taxon>Bacillati</taxon>
        <taxon>Actinomycetota</taxon>
        <taxon>Actinomycetes</taxon>
        <taxon>Micromonosporales</taxon>
        <taxon>Micromonosporaceae</taxon>
        <taxon>Micromonospora</taxon>
    </lineage>
</organism>
<keyword evidence="3" id="KW-1185">Reference proteome</keyword>
<dbReference type="GO" id="GO:0016746">
    <property type="term" value="F:acyltransferase activity"/>
    <property type="evidence" value="ECO:0007669"/>
    <property type="project" value="UniProtKB-KW"/>
</dbReference>
<dbReference type="Proteomes" id="UP001597260">
    <property type="component" value="Unassembled WGS sequence"/>
</dbReference>
<keyword evidence="2" id="KW-0012">Acyltransferase</keyword>
<dbReference type="InterPro" id="IPR053144">
    <property type="entry name" value="Acetyltransferase_Butenolide"/>
</dbReference>
<dbReference type="Pfam" id="PF00583">
    <property type="entry name" value="Acetyltransf_1"/>
    <property type="match status" value="1"/>
</dbReference>
<evidence type="ECO:0000313" key="2">
    <source>
        <dbReference type="EMBL" id="MFD1325163.1"/>
    </source>
</evidence>
<sequence length="157" mass="17273">MLTLVRDDGYELSTDPARVDVDRVHRWLSTDAYWALGRPRETTVRAIAGSLTFGVYRPGDLVQVAFCRMVTDGATFAWLGDVYVDPAERGRGLGSWLVASARDEVAARGVRRILLVTADAHEVYARLGFTAPARPDQMMELDLRVVATDVDDTATGT</sequence>
<dbReference type="Gene3D" id="3.40.630.30">
    <property type="match status" value="1"/>
</dbReference>
<accession>A0ABW3YR84</accession>
<dbReference type="SUPFAM" id="SSF55729">
    <property type="entry name" value="Acyl-CoA N-acyltransferases (Nat)"/>
    <property type="match status" value="1"/>
</dbReference>
<comment type="caution">
    <text evidence="2">The sequence shown here is derived from an EMBL/GenBank/DDBJ whole genome shotgun (WGS) entry which is preliminary data.</text>
</comment>